<sequence length="861" mass="99445">MSAKTLEPKVFVGKEGDDPNRWIKRYECFRKTNKWSDDEAVDYLDLFLEGRALNWYKGYIISNKDWPKLKEKFCETFVDQDEETTAWNQLIGFSSEGKDIIEINGVLAQLYAKAKIVTDAEKIKYLMKSLSPEKKRKLLENSIETFEDALEVLAKEKYEKIINSKNDPMVEVKNSIKEVDVMKKLIDRFDGLSLNLLNREKELASLIKSTQEKLQNKSYSNYKCFNCDKYGHSAEYCKNPPRSRQFKDSNYLKNNSEKEVNKDLNCLELDLYENEVFIAEKRNINDTSAKPNKRNRIVDPEPTRIEMAEYADKPIIQSRKPATIKLSQNTIPYSIGKDLANSKADLSYSQLLQVAPSVRNELIGLCKKQDTKELSNVETEESNNTNCRGIVKIFDDRHWAVLDTGAACSVMSTALMKEIGLEVDSESYQTVITADGTRHSTLGVVSQVPIEIANYDFPCDVLIMDLKKPILILGTEWFSKYNAILDLKSKELILEKPDVDVVLKLYTNKPKRIVRDEYEVFGIGVSKETSNKVSIPNVFSDLIKEYSSLFASDLSELTQTENAPYNERETESPVLAHPQWEKKFIVTTDASAVENIQTSTVVDFIITEIVQVYGVPQQLITDRGSNFLSETSEKLYEFLEIKHKPTTTYRPQANGQVERLNQTLKNVLSKLCREHTKDWDCYMWKTLLAIRSMKNRSTGYSPSEMLYGTEMTLPTSWEPLDEHFELEDEIKERESFIHIDLPEIRRIGLRKNVVSKNNSEARYNKKVSVHKFKTRDIVLKFTDVKKSKFSPVWEGPYMIVEVGDYGSYTIKDDNENYDTVHGDKLKLYYEKNRMIPEVSSAKLQSTLRQFRQVFFNESQRI</sequence>
<dbReference type="InterPro" id="IPR021109">
    <property type="entry name" value="Peptidase_aspartic_dom_sf"/>
</dbReference>
<dbReference type="GO" id="GO:0015074">
    <property type="term" value="P:DNA integration"/>
    <property type="evidence" value="ECO:0007669"/>
    <property type="project" value="InterPro"/>
</dbReference>
<gene>
    <name evidence="4" type="ORF">AYI70_g1307</name>
</gene>
<evidence type="ECO:0000313" key="4">
    <source>
        <dbReference type="EMBL" id="OMJ24835.1"/>
    </source>
</evidence>
<dbReference type="GO" id="GO:0005634">
    <property type="term" value="C:nucleus"/>
    <property type="evidence" value="ECO:0007669"/>
    <property type="project" value="UniProtKB-ARBA"/>
</dbReference>
<dbReference type="PANTHER" id="PTHR37984:SF15">
    <property type="entry name" value="INTEGRASE CATALYTIC DOMAIN-CONTAINING PROTEIN"/>
    <property type="match status" value="1"/>
</dbReference>
<dbReference type="SUPFAM" id="SSF57756">
    <property type="entry name" value="Retrovirus zinc finger-like domains"/>
    <property type="match status" value="1"/>
</dbReference>
<evidence type="ECO:0000259" key="3">
    <source>
        <dbReference type="PROSITE" id="PS50994"/>
    </source>
</evidence>
<reference evidence="4 5" key="1">
    <citation type="submission" date="2017-01" db="EMBL/GenBank/DDBJ databases">
        <authorList>
            <person name="Mah S.A."/>
            <person name="Swanson W.J."/>
            <person name="Moy G.W."/>
            <person name="Vacquier V.D."/>
        </authorList>
    </citation>
    <scope>NUCLEOTIDE SEQUENCE [LARGE SCALE GENOMIC DNA]</scope>
    <source>
        <strain evidence="4 5">GSMNP</strain>
    </source>
</reference>
<dbReference type="STRING" id="133412.A0A1R1YDF7"/>
<evidence type="ECO:0000259" key="2">
    <source>
        <dbReference type="PROSITE" id="PS50158"/>
    </source>
</evidence>
<dbReference type="Gene3D" id="2.40.70.10">
    <property type="entry name" value="Acid Proteases"/>
    <property type="match status" value="1"/>
</dbReference>
<accession>A0A1R1YDF7</accession>
<name>A0A1R1YDF7_9FUNG</name>
<dbReference type="GO" id="GO:0008270">
    <property type="term" value="F:zinc ion binding"/>
    <property type="evidence" value="ECO:0007669"/>
    <property type="project" value="UniProtKB-KW"/>
</dbReference>
<dbReference type="EMBL" id="LSSN01000270">
    <property type="protein sequence ID" value="OMJ24835.1"/>
    <property type="molecule type" value="Genomic_DNA"/>
</dbReference>
<dbReference type="Gene3D" id="3.30.420.10">
    <property type="entry name" value="Ribonuclease H-like superfamily/Ribonuclease H"/>
    <property type="match status" value="1"/>
</dbReference>
<dbReference type="PROSITE" id="PS50994">
    <property type="entry name" value="INTEGRASE"/>
    <property type="match status" value="1"/>
</dbReference>
<evidence type="ECO:0000256" key="1">
    <source>
        <dbReference type="PROSITE-ProRule" id="PRU00047"/>
    </source>
</evidence>
<dbReference type="OrthoDB" id="1047367at2759"/>
<dbReference type="Pfam" id="PF08284">
    <property type="entry name" value="RVP_2"/>
    <property type="match status" value="1"/>
</dbReference>
<dbReference type="InterPro" id="IPR012337">
    <property type="entry name" value="RNaseH-like_sf"/>
</dbReference>
<feature type="domain" description="Integrase catalytic" evidence="3">
    <location>
        <begin position="532"/>
        <end position="710"/>
    </location>
</feature>
<keyword evidence="1" id="KW-0862">Zinc</keyword>
<evidence type="ECO:0000313" key="5">
    <source>
        <dbReference type="Proteomes" id="UP000187283"/>
    </source>
</evidence>
<comment type="caution">
    <text evidence="4">The sequence shown here is derived from an EMBL/GenBank/DDBJ whole genome shotgun (WGS) entry which is preliminary data.</text>
</comment>
<dbReference type="InterPro" id="IPR036875">
    <property type="entry name" value="Znf_CCHC_sf"/>
</dbReference>
<proteinExistence type="predicted"/>
<dbReference type="GO" id="GO:0003676">
    <property type="term" value="F:nucleic acid binding"/>
    <property type="evidence" value="ECO:0007669"/>
    <property type="project" value="InterPro"/>
</dbReference>
<dbReference type="InterPro" id="IPR050951">
    <property type="entry name" value="Retrovirus_Pol_polyprotein"/>
</dbReference>
<dbReference type="InterPro" id="IPR005162">
    <property type="entry name" value="Retrotrans_gag_dom"/>
</dbReference>
<dbReference type="Pfam" id="PF03732">
    <property type="entry name" value="Retrotrans_gag"/>
    <property type="match status" value="1"/>
</dbReference>
<dbReference type="PROSITE" id="PS50158">
    <property type="entry name" value="ZF_CCHC"/>
    <property type="match status" value="1"/>
</dbReference>
<dbReference type="SUPFAM" id="SSF50630">
    <property type="entry name" value="Acid proteases"/>
    <property type="match status" value="1"/>
</dbReference>
<dbReference type="InterPro" id="IPR001878">
    <property type="entry name" value="Znf_CCHC"/>
</dbReference>
<protein>
    <submittedName>
        <fullName evidence="4">Pol polyprotein</fullName>
    </submittedName>
</protein>
<dbReference type="InterPro" id="IPR036397">
    <property type="entry name" value="RNaseH_sf"/>
</dbReference>
<dbReference type="PANTHER" id="PTHR37984">
    <property type="entry name" value="PROTEIN CBG26694"/>
    <property type="match status" value="1"/>
</dbReference>
<keyword evidence="1" id="KW-0479">Metal-binding</keyword>
<keyword evidence="5" id="KW-1185">Reference proteome</keyword>
<keyword evidence="1" id="KW-0863">Zinc-finger</keyword>
<dbReference type="Proteomes" id="UP000187283">
    <property type="component" value="Unassembled WGS sequence"/>
</dbReference>
<dbReference type="SUPFAM" id="SSF53098">
    <property type="entry name" value="Ribonuclease H-like"/>
    <property type="match status" value="1"/>
</dbReference>
<dbReference type="InterPro" id="IPR001584">
    <property type="entry name" value="Integrase_cat-core"/>
</dbReference>
<feature type="domain" description="CCHC-type" evidence="2">
    <location>
        <begin position="223"/>
        <end position="239"/>
    </location>
</feature>
<organism evidence="4 5">
    <name type="scientific">Smittium culicis</name>
    <dbReference type="NCBI Taxonomy" id="133412"/>
    <lineage>
        <taxon>Eukaryota</taxon>
        <taxon>Fungi</taxon>
        <taxon>Fungi incertae sedis</taxon>
        <taxon>Zoopagomycota</taxon>
        <taxon>Kickxellomycotina</taxon>
        <taxon>Harpellomycetes</taxon>
        <taxon>Harpellales</taxon>
        <taxon>Legeriomycetaceae</taxon>
        <taxon>Smittium</taxon>
    </lineage>
</organism>
<dbReference type="CDD" id="cd00303">
    <property type="entry name" value="retropepsin_like"/>
    <property type="match status" value="1"/>
</dbReference>
<dbReference type="AlphaFoldDB" id="A0A1R1YDF7"/>